<dbReference type="InterPro" id="IPR007421">
    <property type="entry name" value="Schlafen_AlbA_2_dom"/>
</dbReference>
<dbReference type="InterPro" id="IPR038461">
    <property type="entry name" value="Schlafen_AlbA_2_dom_sf"/>
</dbReference>
<dbReference type="RefSeq" id="WP_344951531.1">
    <property type="nucleotide sequence ID" value="NZ_BAAAZG010000035.1"/>
</dbReference>
<comment type="caution">
    <text evidence="3">The sequence shown here is derived from an EMBL/GenBank/DDBJ whole genome shotgun (WGS) entry which is preliminary data.</text>
</comment>
<evidence type="ECO:0000256" key="1">
    <source>
        <dbReference type="SAM" id="MobiDB-lite"/>
    </source>
</evidence>
<organism evidence="3 4">
    <name type="scientific">Actinomadura miaoliensis</name>
    <dbReference type="NCBI Taxonomy" id="430685"/>
    <lineage>
        <taxon>Bacteria</taxon>
        <taxon>Bacillati</taxon>
        <taxon>Actinomycetota</taxon>
        <taxon>Actinomycetes</taxon>
        <taxon>Streptosporangiales</taxon>
        <taxon>Thermomonosporaceae</taxon>
        <taxon>Actinomadura</taxon>
    </lineage>
</organism>
<proteinExistence type="predicted"/>
<dbReference type="EMBL" id="BAAAZG010000035">
    <property type="protein sequence ID" value="GAA4082882.1"/>
    <property type="molecule type" value="Genomic_DNA"/>
</dbReference>
<name>A0ABP7W7F8_9ACTN</name>
<protein>
    <recommendedName>
        <fullName evidence="2">Schlafen AlbA-2 domain-containing protein</fullName>
    </recommendedName>
</protein>
<keyword evidence="4" id="KW-1185">Reference proteome</keyword>
<evidence type="ECO:0000259" key="2">
    <source>
        <dbReference type="Pfam" id="PF04326"/>
    </source>
</evidence>
<dbReference type="Proteomes" id="UP001500683">
    <property type="component" value="Unassembled WGS sequence"/>
</dbReference>
<accession>A0ABP7W7F8</accession>
<dbReference type="Pfam" id="PF04326">
    <property type="entry name" value="SLFN_AlbA_2"/>
    <property type="match status" value="1"/>
</dbReference>
<gene>
    <name evidence="3" type="ORF">GCM10022214_47820</name>
</gene>
<dbReference type="Gene3D" id="3.30.950.30">
    <property type="entry name" value="Schlafen, AAA domain"/>
    <property type="match status" value="1"/>
</dbReference>
<reference evidence="4" key="1">
    <citation type="journal article" date="2019" name="Int. J. Syst. Evol. Microbiol.">
        <title>The Global Catalogue of Microorganisms (GCM) 10K type strain sequencing project: providing services to taxonomists for standard genome sequencing and annotation.</title>
        <authorList>
            <consortium name="The Broad Institute Genomics Platform"/>
            <consortium name="The Broad Institute Genome Sequencing Center for Infectious Disease"/>
            <person name="Wu L."/>
            <person name="Ma J."/>
        </authorList>
    </citation>
    <scope>NUCLEOTIDE SEQUENCE [LARGE SCALE GENOMIC DNA]</scope>
    <source>
        <strain evidence="4">JCM 16702</strain>
    </source>
</reference>
<evidence type="ECO:0000313" key="4">
    <source>
        <dbReference type="Proteomes" id="UP001500683"/>
    </source>
</evidence>
<sequence length="457" mass="51476">MAFSIDASSAFLLPSQLRRLAEAVRDAGPHDESRWVEWKSTLPLGTDQARVHLVKHILGFANRSPDVAARWAAGYGYLLIGVSPGKVPGVTSVDHNDMEQDLKPYIGPDLVWHAEYVELDGKDVLILVVDPPSYGDPIHYLRKPLPHPRGEGFVHSEHTVFIRRNAQTVKAEPGEWRMLLQRFATTQNRLDVELVSSQPQVERWADFPEHIELHLEQHRERLLNARHQDGKALSSVGRYLASQETRTWEEYAAEVDAHLEELKERFKERFFDEQLRHEPGGLSLTLVNRVDRPFRDVRVNVTVQTDGKLFSPGPVDEQLPEFRLPRPPLPYGAPMPPVVNVGEIHGGPFPIMPEGLQRMFCGWEVEELGDGLSIEFDAVDLRPRERLRLPHVPLLVTAEVGAELVVEWRAAGLSADGERGDRFAIPVASSTLKPLTGHDLGKWREPPADQDAPTAEE</sequence>
<feature type="region of interest" description="Disordered" evidence="1">
    <location>
        <begin position="436"/>
        <end position="457"/>
    </location>
</feature>
<evidence type="ECO:0000313" key="3">
    <source>
        <dbReference type="EMBL" id="GAA4082882.1"/>
    </source>
</evidence>
<feature type="domain" description="Schlafen AlbA-2" evidence="2">
    <location>
        <begin position="32"/>
        <end position="171"/>
    </location>
</feature>